<reference evidence="4" key="1">
    <citation type="submission" date="2016-06" db="UniProtKB">
        <authorList>
            <consortium name="WormBaseParasite"/>
        </authorList>
    </citation>
    <scope>IDENTIFICATION</scope>
</reference>
<feature type="compositionally biased region" description="Acidic residues" evidence="1">
    <location>
        <begin position="84"/>
        <end position="95"/>
    </location>
</feature>
<evidence type="ECO:0000313" key="4">
    <source>
        <dbReference type="WBParaSite" id="GPUH_0001348301-mRNA-1"/>
    </source>
</evidence>
<sequence>MTNEAQTKGRGSTNSTPFIISLLSDGRPNTRSLLRTSSGRIALDHDEPYHAPRREMSPADYSYSDPLGPAPPRPRTGIRRPDGEVTDTFDDEQFDESLLPE</sequence>
<protein>
    <submittedName>
        <fullName evidence="4">Ribonucleotide reductase inhibitor</fullName>
    </submittedName>
</protein>
<evidence type="ECO:0000313" key="2">
    <source>
        <dbReference type="EMBL" id="VDN22355.1"/>
    </source>
</evidence>
<accession>A0A183DXM7</accession>
<reference evidence="2 3" key="2">
    <citation type="submission" date="2018-11" db="EMBL/GenBank/DDBJ databases">
        <authorList>
            <consortium name="Pathogen Informatics"/>
        </authorList>
    </citation>
    <scope>NUCLEOTIDE SEQUENCE [LARGE SCALE GENOMIC DNA]</scope>
</reference>
<feature type="compositionally biased region" description="Polar residues" evidence="1">
    <location>
        <begin position="1"/>
        <end position="18"/>
    </location>
</feature>
<organism evidence="4">
    <name type="scientific">Gongylonema pulchrum</name>
    <dbReference type="NCBI Taxonomy" id="637853"/>
    <lineage>
        <taxon>Eukaryota</taxon>
        <taxon>Metazoa</taxon>
        <taxon>Ecdysozoa</taxon>
        <taxon>Nematoda</taxon>
        <taxon>Chromadorea</taxon>
        <taxon>Rhabditida</taxon>
        <taxon>Spirurina</taxon>
        <taxon>Spiruromorpha</taxon>
        <taxon>Spiruroidea</taxon>
        <taxon>Gongylonematidae</taxon>
        <taxon>Gongylonema</taxon>
    </lineage>
</organism>
<name>A0A183DXM7_9BILA</name>
<dbReference type="Proteomes" id="UP000271098">
    <property type="component" value="Unassembled WGS sequence"/>
</dbReference>
<keyword evidence="3" id="KW-1185">Reference proteome</keyword>
<dbReference type="AlphaFoldDB" id="A0A183DXM7"/>
<feature type="region of interest" description="Disordered" evidence="1">
    <location>
        <begin position="1"/>
        <end position="101"/>
    </location>
</feature>
<dbReference type="WBParaSite" id="GPUH_0001348301-mRNA-1">
    <property type="protein sequence ID" value="GPUH_0001348301-mRNA-1"/>
    <property type="gene ID" value="GPUH_0001348301"/>
</dbReference>
<proteinExistence type="predicted"/>
<feature type="compositionally biased region" description="Polar residues" evidence="1">
    <location>
        <begin position="27"/>
        <end position="39"/>
    </location>
</feature>
<evidence type="ECO:0000256" key="1">
    <source>
        <dbReference type="SAM" id="MobiDB-lite"/>
    </source>
</evidence>
<gene>
    <name evidence="2" type="ORF">GPUH_LOCUS13468</name>
</gene>
<dbReference type="OrthoDB" id="10382641at2759"/>
<feature type="compositionally biased region" description="Basic and acidic residues" evidence="1">
    <location>
        <begin position="42"/>
        <end position="57"/>
    </location>
</feature>
<dbReference type="EMBL" id="UYRT01080252">
    <property type="protein sequence ID" value="VDN22355.1"/>
    <property type="molecule type" value="Genomic_DNA"/>
</dbReference>
<evidence type="ECO:0000313" key="3">
    <source>
        <dbReference type="Proteomes" id="UP000271098"/>
    </source>
</evidence>